<dbReference type="InterPro" id="IPR017441">
    <property type="entry name" value="Protein_kinase_ATP_BS"/>
</dbReference>
<sequence length="578" mass="63927">MKQLCNNAVLCKGKYRIEKVLGQGGFGITYKAIMKETVSGSLGNMEVDVPVAIKEFFMKDTCEREEGTGKITVPSQESRALVELYRKKFVKEAKNLAQMNHPHIVKVVDGFEENDTVYYVMQYLSGGSLSDYVKLHGALDEAIAIKYIQQIGSALEYMHQKHICHYDVKPSNILLDDKGGAILIDFGISKGYTEEGHQTSSTPVGISAGYAPLEQYQQSLQDFSPATDVYGLAATLYFLVTGKVPAEASIVLNDGIGRKSDGISAKLWRSVERGMCPRKNDRFQNISDFIGSISVGETTIVSKKTFVNEFEAPIASSTTNASAGKGKGKWARTIFMSLLTISMLLSLIKVGYVKVHQHIVINELVDNMVKVKGGTVDGVTFSDFYIGKYEITNEEYDAVMDERPVYRLIFAQMGGVEAYINKHRIKNEAAMGKKHHPKIVSRKQVLEFLERLNEKTGKQYRLPTDLEWEVAAKGGICGHGYKYSGGNDILGVANFYNGKKTNLEDVGQKRPNELGLYDMTGNVDELCDNACIDINDKRWSVRGGCCLDEASESFITSKKPLGTNCLVGFRLALGNSNI</sequence>
<dbReference type="PROSITE" id="PS00108">
    <property type="entry name" value="PROTEIN_KINASE_ST"/>
    <property type="match status" value="1"/>
</dbReference>
<proteinExistence type="predicted"/>
<dbReference type="InterPro" id="IPR000719">
    <property type="entry name" value="Prot_kinase_dom"/>
</dbReference>
<name>A0AA92W2G6_9BACT</name>
<dbReference type="EMBL" id="QRVN01000008">
    <property type="protein sequence ID" value="RGS47658.1"/>
    <property type="molecule type" value="Genomic_DNA"/>
</dbReference>
<keyword evidence="1" id="KW-0808">Transferase</keyword>
<dbReference type="Proteomes" id="UP000286113">
    <property type="component" value="Unassembled WGS sequence"/>
</dbReference>
<dbReference type="SMART" id="SM00220">
    <property type="entry name" value="S_TKc"/>
    <property type="match status" value="1"/>
</dbReference>
<reference evidence="7 8" key="1">
    <citation type="submission" date="2018-08" db="EMBL/GenBank/DDBJ databases">
        <title>A genome reference for cultivated species of the human gut microbiota.</title>
        <authorList>
            <person name="Zou Y."/>
            <person name="Xue W."/>
            <person name="Luo G."/>
        </authorList>
    </citation>
    <scope>NUCLEOTIDE SEQUENCE [LARGE SCALE GENOMIC DNA]</scope>
    <source>
        <strain evidence="7 8">AF22-1</strain>
    </source>
</reference>
<dbReference type="CDD" id="cd14014">
    <property type="entry name" value="STKc_PknB_like"/>
    <property type="match status" value="1"/>
</dbReference>
<dbReference type="Pfam" id="PF00069">
    <property type="entry name" value="Pkinase"/>
    <property type="match status" value="1"/>
</dbReference>
<evidence type="ECO:0000256" key="2">
    <source>
        <dbReference type="ARBA" id="ARBA00022741"/>
    </source>
</evidence>
<dbReference type="GO" id="GO:0004674">
    <property type="term" value="F:protein serine/threonine kinase activity"/>
    <property type="evidence" value="ECO:0007669"/>
    <property type="project" value="TreeGrafter"/>
</dbReference>
<evidence type="ECO:0000256" key="3">
    <source>
        <dbReference type="ARBA" id="ARBA00022777"/>
    </source>
</evidence>
<dbReference type="InterPro" id="IPR016187">
    <property type="entry name" value="CTDL_fold"/>
</dbReference>
<dbReference type="PANTHER" id="PTHR43289">
    <property type="entry name" value="MITOGEN-ACTIVATED PROTEIN KINASE KINASE KINASE 20-RELATED"/>
    <property type="match status" value="1"/>
</dbReference>
<keyword evidence="2 5" id="KW-0547">Nucleotide-binding</keyword>
<evidence type="ECO:0000256" key="4">
    <source>
        <dbReference type="ARBA" id="ARBA00022840"/>
    </source>
</evidence>
<gene>
    <name evidence="7" type="ORF">DWX90_05410</name>
</gene>
<keyword evidence="4 5" id="KW-0067">ATP-binding</keyword>
<dbReference type="AlphaFoldDB" id="A0AA92W2G6"/>
<keyword evidence="3" id="KW-0418">Kinase</keyword>
<evidence type="ECO:0000313" key="8">
    <source>
        <dbReference type="Proteomes" id="UP000286113"/>
    </source>
</evidence>
<evidence type="ECO:0000259" key="6">
    <source>
        <dbReference type="PROSITE" id="PS50011"/>
    </source>
</evidence>
<dbReference type="InterPro" id="IPR042095">
    <property type="entry name" value="SUMF_sf"/>
</dbReference>
<feature type="domain" description="Protein kinase" evidence="6">
    <location>
        <begin position="15"/>
        <end position="420"/>
    </location>
</feature>
<dbReference type="PROSITE" id="PS50011">
    <property type="entry name" value="PROTEIN_KINASE_DOM"/>
    <property type="match status" value="1"/>
</dbReference>
<feature type="binding site" evidence="5">
    <location>
        <position position="54"/>
    </location>
    <ligand>
        <name>ATP</name>
        <dbReference type="ChEBI" id="CHEBI:30616"/>
    </ligand>
</feature>
<dbReference type="Pfam" id="PF03781">
    <property type="entry name" value="FGE-sulfatase"/>
    <property type="match status" value="1"/>
</dbReference>
<dbReference type="InterPro" id="IPR005532">
    <property type="entry name" value="SUMF_dom"/>
</dbReference>
<organism evidence="7 8">
    <name type="scientific">Segatella copri</name>
    <dbReference type="NCBI Taxonomy" id="165179"/>
    <lineage>
        <taxon>Bacteria</taxon>
        <taxon>Pseudomonadati</taxon>
        <taxon>Bacteroidota</taxon>
        <taxon>Bacteroidia</taxon>
        <taxon>Bacteroidales</taxon>
        <taxon>Prevotellaceae</taxon>
        <taxon>Segatella</taxon>
    </lineage>
</organism>
<comment type="caution">
    <text evidence="7">The sequence shown here is derived from an EMBL/GenBank/DDBJ whole genome shotgun (WGS) entry which is preliminary data.</text>
</comment>
<dbReference type="PANTHER" id="PTHR43289:SF34">
    <property type="entry name" value="SERINE_THREONINE-PROTEIN KINASE YBDM-RELATED"/>
    <property type="match status" value="1"/>
</dbReference>
<evidence type="ECO:0000256" key="1">
    <source>
        <dbReference type="ARBA" id="ARBA00022679"/>
    </source>
</evidence>
<dbReference type="GO" id="GO:0005524">
    <property type="term" value="F:ATP binding"/>
    <property type="evidence" value="ECO:0007669"/>
    <property type="project" value="UniProtKB-UniRule"/>
</dbReference>
<dbReference type="Gene3D" id="3.90.1580.10">
    <property type="entry name" value="paralog of FGE (formylglycine-generating enzyme)"/>
    <property type="match status" value="1"/>
</dbReference>
<dbReference type="InterPro" id="IPR011009">
    <property type="entry name" value="Kinase-like_dom_sf"/>
</dbReference>
<dbReference type="PROSITE" id="PS00107">
    <property type="entry name" value="PROTEIN_KINASE_ATP"/>
    <property type="match status" value="1"/>
</dbReference>
<accession>A0AA92W2G6</accession>
<dbReference type="Gene3D" id="1.10.510.10">
    <property type="entry name" value="Transferase(Phosphotransferase) domain 1"/>
    <property type="match status" value="1"/>
</dbReference>
<protein>
    <recommendedName>
        <fullName evidence="6">Protein kinase domain-containing protein</fullName>
    </recommendedName>
</protein>
<evidence type="ECO:0000313" key="7">
    <source>
        <dbReference type="EMBL" id="RGS47658.1"/>
    </source>
</evidence>
<dbReference type="InterPro" id="IPR008271">
    <property type="entry name" value="Ser/Thr_kinase_AS"/>
</dbReference>
<dbReference type="SUPFAM" id="SSF56112">
    <property type="entry name" value="Protein kinase-like (PK-like)"/>
    <property type="match status" value="1"/>
</dbReference>
<evidence type="ECO:0000256" key="5">
    <source>
        <dbReference type="PROSITE-ProRule" id="PRU10141"/>
    </source>
</evidence>
<dbReference type="SUPFAM" id="SSF56436">
    <property type="entry name" value="C-type lectin-like"/>
    <property type="match status" value="1"/>
</dbReference>